<proteinExistence type="predicted"/>
<dbReference type="Proteomes" id="UP000019249">
    <property type="component" value="Unassembled WGS sequence"/>
</dbReference>
<gene>
    <name evidence="2" type="ORF">MFLO_14953</name>
</gene>
<accession>A0ABP3AU74</accession>
<feature type="transmembrane region" description="Helical" evidence="1">
    <location>
        <begin position="39"/>
        <end position="61"/>
    </location>
</feature>
<feature type="transmembrane region" description="Helical" evidence="1">
    <location>
        <begin position="12"/>
        <end position="32"/>
    </location>
</feature>
<keyword evidence="1" id="KW-0812">Transmembrane</keyword>
<evidence type="ECO:0000313" key="2">
    <source>
        <dbReference type="EMBL" id="EUJ25732.1"/>
    </source>
</evidence>
<dbReference type="InterPro" id="IPR021529">
    <property type="entry name" value="DUF2798"/>
</dbReference>
<sequence>MLLFYGDKNKTYEQNFFCVIVSFIVNEGVVIMPRNRKEAFIFTTLMCFLMVLGMSVYNLWLHDNLSFSSFVTGFIPAFVAAFILDVFIVGILAKKIAFQLPINHQSKLQLVLTITVLMILGMVTFMSLFGLVMEIGFSSEIWSAYAHTWLLNFLAALPLQLLVVGPCSRYVLSNIQLKSSATR</sequence>
<dbReference type="Pfam" id="PF11391">
    <property type="entry name" value="DUF2798"/>
    <property type="match status" value="2"/>
</dbReference>
<dbReference type="EMBL" id="AODF01000043">
    <property type="protein sequence ID" value="EUJ25732.1"/>
    <property type="molecule type" value="Genomic_DNA"/>
</dbReference>
<feature type="transmembrane region" description="Helical" evidence="1">
    <location>
        <begin position="149"/>
        <end position="172"/>
    </location>
</feature>
<comment type="caution">
    <text evidence="2">The sequence shown here is derived from an EMBL/GenBank/DDBJ whole genome shotgun (WGS) entry which is preliminary data.</text>
</comment>
<keyword evidence="1" id="KW-0472">Membrane</keyword>
<keyword evidence="1" id="KW-1133">Transmembrane helix</keyword>
<keyword evidence="3" id="KW-1185">Reference proteome</keyword>
<protein>
    <recommendedName>
        <fullName evidence="4">DUF2798 domain-containing protein</fullName>
    </recommendedName>
</protein>
<evidence type="ECO:0000313" key="3">
    <source>
        <dbReference type="Proteomes" id="UP000019249"/>
    </source>
</evidence>
<feature type="transmembrane region" description="Helical" evidence="1">
    <location>
        <begin position="110"/>
        <end position="129"/>
    </location>
</feature>
<evidence type="ECO:0008006" key="4">
    <source>
        <dbReference type="Google" id="ProtNLM"/>
    </source>
</evidence>
<organism evidence="2 3">
    <name type="scientific">Listeria floridensis FSL S10-1187</name>
    <dbReference type="NCBI Taxonomy" id="1265817"/>
    <lineage>
        <taxon>Bacteria</taxon>
        <taxon>Bacillati</taxon>
        <taxon>Bacillota</taxon>
        <taxon>Bacilli</taxon>
        <taxon>Bacillales</taxon>
        <taxon>Listeriaceae</taxon>
        <taxon>Listeria</taxon>
    </lineage>
</organism>
<evidence type="ECO:0000256" key="1">
    <source>
        <dbReference type="SAM" id="Phobius"/>
    </source>
</evidence>
<reference evidence="2 3" key="1">
    <citation type="journal article" date="2014" name="Int. J. Syst. Evol. Microbiol.">
        <title>Listeria floridensis sp. nov., Listeria aquatica sp. nov., Listeria cornellensis sp. nov., Listeria riparia sp. nov. and Listeria grandensis sp. nov., from agricultural and natural environments.</title>
        <authorList>
            <person name="den Bakker H.C."/>
            <person name="Warchocki S."/>
            <person name="Wright E.M."/>
            <person name="Allred A.F."/>
            <person name="Ahlstrom C."/>
            <person name="Manuel C.S."/>
            <person name="Stasiewicz M.J."/>
            <person name="Burrell A."/>
            <person name="Roof S."/>
            <person name="Strawn L."/>
            <person name="Fortes E.D."/>
            <person name="Nightingale K.K."/>
            <person name="Kephart D."/>
            <person name="Wiedmann M."/>
        </authorList>
    </citation>
    <scope>NUCLEOTIDE SEQUENCE [LARGE SCALE GENOMIC DNA]</scope>
    <source>
        <strain evidence="2 3">FSL S10-1187</strain>
    </source>
</reference>
<feature type="transmembrane region" description="Helical" evidence="1">
    <location>
        <begin position="67"/>
        <end position="89"/>
    </location>
</feature>
<name>A0ABP3AU74_9LIST</name>